<keyword evidence="3" id="KW-1185">Reference proteome</keyword>
<gene>
    <name evidence="2" type="primary">Dwil\GK14509</name>
    <name evidence="2" type="ORF">Dwil_GK14509</name>
</gene>
<name>B4NKK1_DROWI</name>
<feature type="compositionally biased region" description="Basic and acidic residues" evidence="1">
    <location>
        <begin position="71"/>
        <end position="80"/>
    </location>
</feature>
<evidence type="ECO:0000256" key="1">
    <source>
        <dbReference type="SAM" id="MobiDB-lite"/>
    </source>
</evidence>
<protein>
    <submittedName>
        <fullName evidence="2">Uncharacterized protein</fullName>
    </submittedName>
</protein>
<dbReference type="OrthoDB" id="7870399at2759"/>
<evidence type="ECO:0000313" key="3">
    <source>
        <dbReference type="Proteomes" id="UP000007798"/>
    </source>
</evidence>
<dbReference type="HOGENOM" id="CLU_167085_0_0_1"/>
<dbReference type="AlphaFoldDB" id="B4NKK1"/>
<organism evidence="2 3">
    <name type="scientific">Drosophila willistoni</name>
    <name type="common">Fruit fly</name>
    <dbReference type="NCBI Taxonomy" id="7260"/>
    <lineage>
        <taxon>Eukaryota</taxon>
        <taxon>Metazoa</taxon>
        <taxon>Ecdysozoa</taxon>
        <taxon>Arthropoda</taxon>
        <taxon>Hexapoda</taxon>
        <taxon>Insecta</taxon>
        <taxon>Pterygota</taxon>
        <taxon>Neoptera</taxon>
        <taxon>Endopterygota</taxon>
        <taxon>Diptera</taxon>
        <taxon>Brachycera</taxon>
        <taxon>Muscomorpha</taxon>
        <taxon>Ephydroidea</taxon>
        <taxon>Drosophilidae</taxon>
        <taxon>Drosophila</taxon>
        <taxon>Sophophora</taxon>
    </lineage>
</organism>
<feature type="region of interest" description="Disordered" evidence="1">
    <location>
        <begin position="60"/>
        <end position="118"/>
    </location>
</feature>
<accession>B4NKK1</accession>
<reference evidence="2 3" key="1">
    <citation type="journal article" date="2007" name="Nature">
        <title>Evolution of genes and genomes on the Drosophila phylogeny.</title>
        <authorList>
            <consortium name="Drosophila 12 Genomes Consortium"/>
            <person name="Clark A.G."/>
            <person name="Eisen M.B."/>
            <person name="Smith D.R."/>
            <person name="Bergman C.M."/>
            <person name="Oliver B."/>
            <person name="Markow T.A."/>
            <person name="Kaufman T.C."/>
            <person name="Kellis M."/>
            <person name="Gelbart W."/>
            <person name="Iyer V.N."/>
            <person name="Pollard D.A."/>
            <person name="Sackton T.B."/>
            <person name="Larracuente A.M."/>
            <person name="Singh N.D."/>
            <person name="Abad J.P."/>
            <person name="Abt D.N."/>
            <person name="Adryan B."/>
            <person name="Aguade M."/>
            <person name="Akashi H."/>
            <person name="Anderson W.W."/>
            <person name="Aquadro C.F."/>
            <person name="Ardell D.H."/>
            <person name="Arguello R."/>
            <person name="Artieri C.G."/>
            <person name="Barbash D.A."/>
            <person name="Barker D."/>
            <person name="Barsanti P."/>
            <person name="Batterham P."/>
            <person name="Batzoglou S."/>
            <person name="Begun D."/>
            <person name="Bhutkar A."/>
            <person name="Blanco E."/>
            <person name="Bosak S.A."/>
            <person name="Bradley R.K."/>
            <person name="Brand A.D."/>
            <person name="Brent M.R."/>
            <person name="Brooks A.N."/>
            <person name="Brown R.H."/>
            <person name="Butlin R.K."/>
            <person name="Caggese C."/>
            <person name="Calvi B.R."/>
            <person name="Bernardo de Carvalho A."/>
            <person name="Caspi A."/>
            <person name="Castrezana S."/>
            <person name="Celniker S.E."/>
            <person name="Chang J.L."/>
            <person name="Chapple C."/>
            <person name="Chatterji S."/>
            <person name="Chinwalla A."/>
            <person name="Civetta A."/>
            <person name="Clifton S.W."/>
            <person name="Comeron J.M."/>
            <person name="Costello J.C."/>
            <person name="Coyne J.A."/>
            <person name="Daub J."/>
            <person name="David R.G."/>
            <person name="Delcher A.L."/>
            <person name="Delehaunty K."/>
            <person name="Do C.B."/>
            <person name="Ebling H."/>
            <person name="Edwards K."/>
            <person name="Eickbush T."/>
            <person name="Evans J.D."/>
            <person name="Filipski A."/>
            <person name="Findeiss S."/>
            <person name="Freyhult E."/>
            <person name="Fulton L."/>
            <person name="Fulton R."/>
            <person name="Garcia A.C."/>
            <person name="Gardiner A."/>
            <person name="Garfield D.A."/>
            <person name="Garvin B.E."/>
            <person name="Gibson G."/>
            <person name="Gilbert D."/>
            <person name="Gnerre S."/>
            <person name="Godfrey J."/>
            <person name="Good R."/>
            <person name="Gotea V."/>
            <person name="Gravely B."/>
            <person name="Greenberg A.J."/>
            <person name="Griffiths-Jones S."/>
            <person name="Gross S."/>
            <person name="Guigo R."/>
            <person name="Gustafson E.A."/>
            <person name="Haerty W."/>
            <person name="Hahn M.W."/>
            <person name="Halligan D.L."/>
            <person name="Halpern A.L."/>
            <person name="Halter G.M."/>
            <person name="Han M.V."/>
            <person name="Heger A."/>
            <person name="Hillier L."/>
            <person name="Hinrichs A.S."/>
            <person name="Holmes I."/>
            <person name="Hoskins R.A."/>
            <person name="Hubisz M.J."/>
            <person name="Hultmark D."/>
            <person name="Huntley M.A."/>
            <person name="Jaffe D.B."/>
            <person name="Jagadeeshan S."/>
            <person name="Jeck W.R."/>
            <person name="Johnson J."/>
            <person name="Jones C.D."/>
            <person name="Jordan W.C."/>
            <person name="Karpen G.H."/>
            <person name="Kataoka E."/>
            <person name="Keightley P.D."/>
            <person name="Kheradpour P."/>
            <person name="Kirkness E.F."/>
            <person name="Koerich L.B."/>
            <person name="Kristiansen K."/>
            <person name="Kudrna D."/>
            <person name="Kulathinal R.J."/>
            <person name="Kumar S."/>
            <person name="Kwok R."/>
            <person name="Lander E."/>
            <person name="Langley C.H."/>
            <person name="Lapoint R."/>
            <person name="Lazzaro B.P."/>
            <person name="Lee S.J."/>
            <person name="Levesque L."/>
            <person name="Li R."/>
            <person name="Lin C.F."/>
            <person name="Lin M.F."/>
            <person name="Lindblad-Toh K."/>
            <person name="Llopart A."/>
            <person name="Long M."/>
            <person name="Low L."/>
            <person name="Lozovsky E."/>
            <person name="Lu J."/>
            <person name="Luo M."/>
            <person name="Machado C.A."/>
            <person name="Makalowski W."/>
            <person name="Marzo M."/>
            <person name="Matsuda M."/>
            <person name="Matzkin L."/>
            <person name="McAllister B."/>
            <person name="McBride C.S."/>
            <person name="McKernan B."/>
            <person name="McKernan K."/>
            <person name="Mendez-Lago M."/>
            <person name="Minx P."/>
            <person name="Mollenhauer M.U."/>
            <person name="Montooth K."/>
            <person name="Mount S.M."/>
            <person name="Mu X."/>
            <person name="Myers E."/>
            <person name="Negre B."/>
            <person name="Newfeld S."/>
            <person name="Nielsen R."/>
            <person name="Noor M.A."/>
            <person name="O'Grady P."/>
            <person name="Pachter L."/>
            <person name="Papaceit M."/>
            <person name="Parisi M.J."/>
            <person name="Parisi M."/>
            <person name="Parts L."/>
            <person name="Pedersen J.S."/>
            <person name="Pesole G."/>
            <person name="Phillippy A.M."/>
            <person name="Ponting C.P."/>
            <person name="Pop M."/>
            <person name="Porcelli D."/>
            <person name="Powell J.R."/>
            <person name="Prohaska S."/>
            <person name="Pruitt K."/>
            <person name="Puig M."/>
            <person name="Quesneville H."/>
            <person name="Ram K.R."/>
            <person name="Rand D."/>
            <person name="Rasmussen M.D."/>
            <person name="Reed L.K."/>
            <person name="Reenan R."/>
            <person name="Reily A."/>
            <person name="Remington K.A."/>
            <person name="Rieger T.T."/>
            <person name="Ritchie M.G."/>
            <person name="Robin C."/>
            <person name="Rogers Y.H."/>
            <person name="Rohde C."/>
            <person name="Rozas J."/>
            <person name="Rubenfield M.J."/>
            <person name="Ruiz A."/>
            <person name="Russo S."/>
            <person name="Salzberg S.L."/>
            <person name="Sanchez-Gracia A."/>
            <person name="Saranga D.J."/>
            <person name="Sato H."/>
            <person name="Schaeffer S.W."/>
            <person name="Schatz M.C."/>
            <person name="Schlenke T."/>
            <person name="Schwartz R."/>
            <person name="Segarra C."/>
            <person name="Singh R.S."/>
            <person name="Sirot L."/>
            <person name="Sirota M."/>
            <person name="Sisneros N.B."/>
            <person name="Smith C.D."/>
            <person name="Smith T.F."/>
            <person name="Spieth J."/>
            <person name="Stage D.E."/>
            <person name="Stark A."/>
            <person name="Stephan W."/>
            <person name="Strausberg R.L."/>
            <person name="Strempel S."/>
            <person name="Sturgill D."/>
            <person name="Sutton G."/>
            <person name="Sutton G.G."/>
            <person name="Tao W."/>
            <person name="Teichmann S."/>
            <person name="Tobari Y.N."/>
            <person name="Tomimura Y."/>
            <person name="Tsolas J.M."/>
            <person name="Valente V.L."/>
            <person name="Venter E."/>
            <person name="Venter J.C."/>
            <person name="Vicario S."/>
            <person name="Vieira F.G."/>
            <person name="Vilella A.J."/>
            <person name="Villasante A."/>
            <person name="Walenz B."/>
            <person name="Wang J."/>
            <person name="Wasserman M."/>
            <person name="Watts T."/>
            <person name="Wilson D."/>
            <person name="Wilson R.K."/>
            <person name="Wing R.A."/>
            <person name="Wolfner M.F."/>
            <person name="Wong A."/>
            <person name="Wong G.K."/>
            <person name="Wu C.I."/>
            <person name="Wu G."/>
            <person name="Yamamoto D."/>
            <person name="Yang H.P."/>
            <person name="Yang S.P."/>
            <person name="Yorke J.A."/>
            <person name="Yoshida K."/>
            <person name="Zdobnov E."/>
            <person name="Zhang P."/>
            <person name="Zhang Y."/>
            <person name="Zimin A.V."/>
            <person name="Baldwin J."/>
            <person name="Abdouelleil A."/>
            <person name="Abdulkadir J."/>
            <person name="Abebe A."/>
            <person name="Abera B."/>
            <person name="Abreu J."/>
            <person name="Acer S.C."/>
            <person name="Aftuck L."/>
            <person name="Alexander A."/>
            <person name="An P."/>
            <person name="Anderson E."/>
            <person name="Anderson S."/>
            <person name="Arachi H."/>
            <person name="Azer M."/>
            <person name="Bachantsang P."/>
            <person name="Barry A."/>
            <person name="Bayul T."/>
            <person name="Berlin A."/>
            <person name="Bessette D."/>
            <person name="Bloom T."/>
            <person name="Blye J."/>
            <person name="Boguslavskiy L."/>
            <person name="Bonnet C."/>
            <person name="Boukhgalter B."/>
            <person name="Bourzgui I."/>
            <person name="Brown A."/>
            <person name="Cahill P."/>
            <person name="Channer S."/>
            <person name="Cheshatsang Y."/>
            <person name="Chuda L."/>
            <person name="Citroen M."/>
            <person name="Collymore A."/>
            <person name="Cooke P."/>
            <person name="Costello M."/>
            <person name="D'Aco K."/>
            <person name="Daza R."/>
            <person name="De Haan G."/>
            <person name="DeGray S."/>
            <person name="DeMaso C."/>
            <person name="Dhargay N."/>
            <person name="Dooley K."/>
            <person name="Dooley E."/>
            <person name="Doricent M."/>
            <person name="Dorje P."/>
            <person name="Dorjee K."/>
            <person name="Dupes A."/>
            <person name="Elong R."/>
            <person name="Falk J."/>
            <person name="Farina A."/>
            <person name="Faro S."/>
            <person name="Ferguson D."/>
            <person name="Fisher S."/>
            <person name="Foley C.D."/>
            <person name="Franke A."/>
            <person name="Friedrich D."/>
            <person name="Gadbois L."/>
            <person name="Gearin G."/>
            <person name="Gearin C.R."/>
            <person name="Giannoukos G."/>
            <person name="Goode T."/>
            <person name="Graham J."/>
            <person name="Grandbois E."/>
            <person name="Grewal S."/>
            <person name="Gyaltsen K."/>
            <person name="Hafez N."/>
            <person name="Hagos B."/>
            <person name="Hall J."/>
            <person name="Henson C."/>
            <person name="Hollinger A."/>
            <person name="Honan T."/>
            <person name="Huard M.D."/>
            <person name="Hughes L."/>
            <person name="Hurhula B."/>
            <person name="Husby M.E."/>
            <person name="Kamat A."/>
            <person name="Kanga B."/>
            <person name="Kashin S."/>
            <person name="Khazanovich D."/>
            <person name="Kisner P."/>
            <person name="Lance K."/>
            <person name="Lara M."/>
            <person name="Lee W."/>
            <person name="Lennon N."/>
            <person name="Letendre F."/>
            <person name="LeVine R."/>
            <person name="Lipovsky A."/>
            <person name="Liu X."/>
            <person name="Liu J."/>
            <person name="Liu S."/>
            <person name="Lokyitsang T."/>
            <person name="Lokyitsang Y."/>
            <person name="Lubonja R."/>
            <person name="Lui A."/>
            <person name="MacDonald P."/>
            <person name="Magnisalis V."/>
            <person name="Maru K."/>
            <person name="Matthews C."/>
            <person name="McCusker W."/>
            <person name="McDonough S."/>
            <person name="Mehta T."/>
            <person name="Meldrim J."/>
            <person name="Meneus L."/>
            <person name="Mihai O."/>
            <person name="Mihalev A."/>
            <person name="Mihova T."/>
            <person name="Mittelman R."/>
            <person name="Mlenga V."/>
            <person name="Montmayeur A."/>
            <person name="Mulrain L."/>
            <person name="Navidi A."/>
            <person name="Naylor J."/>
            <person name="Negash T."/>
            <person name="Nguyen T."/>
            <person name="Nguyen N."/>
            <person name="Nicol R."/>
            <person name="Norbu C."/>
            <person name="Norbu N."/>
            <person name="Novod N."/>
            <person name="O'Neill B."/>
            <person name="Osman S."/>
            <person name="Markiewicz E."/>
            <person name="Oyono O.L."/>
            <person name="Patti C."/>
            <person name="Phunkhang P."/>
            <person name="Pierre F."/>
            <person name="Priest M."/>
            <person name="Raghuraman S."/>
            <person name="Rege F."/>
            <person name="Reyes R."/>
            <person name="Rise C."/>
            <person name="Rogov P."/>
            <person name="Ross K."/>
            <person name="Ryan E."/>
            <person name="Settipalli S."/>
            <person name="Shea T."/>
            <person name="Sherpa N."/>
            <person name="Shi L."/>
            <person name="Shih D."/>
            <person name="Sparrow T."/>
            <person name="Spaulding J."/>
            <person name="Stalker J."/>
            <person name="Stange-Thomann N."/>
            <person name="Stavropoulos S."/>
            <person name="Stone C."/>
            <person name="Strader C."/>
            <person name="Tesfaye S."/>
            <person name="Thomson T."/>
            <person name="Thoulutsang Y."/>
            <person name="Thoulutsang D."/>
            <person name="Topham K."/>
            <person name="Topping I."/>
            <person name="Tsamla T."/>
            <person name="Vassiliev H."/>
            <person name="Vo A."/>
            <person name="Wangchuk T."/>
            <person name="Wangdi T."/>
            <person name="Weiand M."/>
            <person name="Wilkinson J."/>
            <person name="Wilson A."/>
            <person name="Yadav S."/>
            <person name="Young G."/>
            <person name="Yu Q."/>
            <person name="Zembek L."/>
            <person name="Zhong D."/>
            <person name="Zimmer A."/>
            <person name="Zwirko Z."/>
            <person name="Jaffe D.B."/>
            <person name="Alvarez P."/>
            <person name="Brockman W."/>
            <person name="Butler J."/>
            <person name="Chin C."/>
            <person name="Gnerre S."/>
            <person name="Grabherr M."/>
            <person name="Kleber M."/>
            <person name="Mauceli E."/>
            <person name="MacCallum I."/>
        </authorList>
    </citation>
    <scope>NUCLEOTIDE SEQUENCE [LARGE SCALE GENOMIC DNA]</scope>
    <source>
        <strain evidence="3">Tucson 14030-0811.24</strain>
    </source>
</reference>
<feature type="compositionally biased region" description="Polar residues" evidence="1">
    <location>
        <begin position="81"/>
        <end position="97"/>
    </location>
</feature>
<evidence type="ECO:0000313" key="2">
    <source>
        <dbReference type="EMBL" id="EDW85173.2"/>
    </source>
</evidence>
<dbReference type="STRING" id="7260.B4NKK1"/>
<dbReference type="Proteomes" id="UP000007798">
    <property type="component" value="Unassembled WGS sequence"/>
</dbReference>
<sequence>MAPFSTCSICNVKTRKVVKDPITLKMIYVCPVCFKARNQQQKQPMARKDQIDKVEVNEPKMVKSISQNEVPLDKRNETEPMKTSQAKRLSLQTQDNASVARKSAFKAPMPPPIPKMKSLITPPIMQTVIVNGRKYVAISETADD</sequence>
<dbReference type="EMBL" id="CH964272">
    <property type="protein sequence ID" value="EDW85173.2"/>
    <property type="molecule type" value="Genomic_DNA"/>
</dbReference>
<dbReference type="KEGG" id="dwi:6651276"/>
<dbReference type="InParanoid" id="B4NKK1"/>
<proteinExistence type="predicted"/>